<feature type="transmembrane region" description="Helical" evidence="1">
    <location>
        <begin position="149"/>
        <end position="170"/>
    </location>
</feature>
<evidence type="ECO:0000256" key="1">
    <source>
        <dbReference type="SAM" id="Phobius"/>
    </source>
</evidence>
<proteinExistence type="predicted"/>
<gene>
    <name evidence="2" type="ORF">C7U55_04520</name>
</gene>
<sequence length="411" mass="49573">MILLLDTLYAFFESVIYVMYLNIFLKNNQDMRIRNSLLVLILFVSAFVFNHSFLYFKILFTIIVSSIYARHFYKGRFRSLFVKVLWINFNLFFINELCIFLMNHEPLKYSEYCNNHYFGYLIGFMVFVILLIEYLYLKKYLDKEFQLSSYMWHFIATVLVGIIFLDIFIFNDYVKNELNAILVTYVFFISFLVIILIYVVCIEMTHFYQNLMNEKIHIQALQYEETLVDVICQKMQEYNKIVHDYRKLINAVKEHKSNEELGKIIESISDELPKEVIHTNHIAVNYAMNQYMELSKEKQVDFYGTYPQNMKIGMTSYDLLIILESLLENAFYISFKTNQKSIHYKIENEEYHIIIKIENNCTNNFKWDSECLKRLEIIKRICQKYDGKLFLKKEPQKYIQGCYLQYDEDLL</sequence>
<dbReference type="Proteomes" id="UP000241201">
    <property type="component" value="Unassembled WGS sequence"/>
</dbReference>
<keyword evidence="1" id="KW-0812">Transmembrane</keyword>
<dbReference type="RefSeq" id="WP_106987527.1">
    <property type="nucleotide sequence ID" value="NZ_JAXJAN010000037.1"/>
</dbReference>
<keyword evidence="3" id="KW-1185">Reference proteome</keyword>
<feature type="transmembrane region" description="Helical" evidence="1">
    <location>
        <begin position="80"/>
        <end position="102"/>
    </location>
</feature>
<feature type="transmembrane region" description="Helical" evidence="1">
    <location>
        <begin position="7"/>
        <end position="25"/>
    </location>
</feature>
<keyword evidence="1" id="KW-0472">Membrane</keyword>
<dbReference type="EMBL" id="PYLP01000003">
    <property type="protein sequence ID" value="PST41408.1"/>
    <property type="molecule type" value="Genomic_DNA"/>
</dbReference>
<keyword evidence="1" id="KW-1133">Transmembrane helix</keyword>
<accession>A0A2T3G1J8</accession>
<evidence type="ECO:0000313" key="2">
    <source>
        <dbReference type="EMBL" id="PST41408.1"/>
    </source>
</evidence>
<dbReference type="AlphaFoldDB" id="A0A2T3G1J8"/>
<feature type="transmembrane region" description="Helical" evidence="1">
    <location>
        <begin position="182"/>
        <end position="202"/>
    </location>
</feature>
<dbReference type="GeneID" id="77470363"/>
<reference evidence="3" key="1">
    <citation type="submission" date="2018-03" db="EMBL/GenBank/DDBJ databases">
        <title>Lachnoclostridium SNUG30370 gen.nov., sp.nov., isolated from human faeces.</title>
        <authorList>
            <person name="Seo B."/>
            <person name="Jeon K."/>
            <person name="Ko G."/>
        </authorList>
    </citation>
    <scope>NUCLEOTIDE SEQUENCE [LARGE SCALE GENOMIC DNA]</scope>
    <source>
        <strain evidence="3">SNUG30370</strain>
    </source>
</reference>
<feature type="transmembrane region" description="Helical" evidence="1">
    <location>
        <begin position="37"/>
        <end position="68"/>
    </location>
</feature>
<comment type="caution">
    <text evidence="2">The sequence shown here is derived from an EMBL/GenBank/DDBJ whole genome shotgun (WGS) entry which is preliminary data.</text>
</comment>
<organism evidence="2 3">
    <name type="scientific">Faecalibacillus faecis</name>
    <dbReference type="NCBI Taxonomy" id="1982628"/>
    <lineage>
        <taxon>Bacteria</taxon>
        <taxon>Bacillati</taxon>
        <taxon>Bacillota</taxon>
        <taxon>Erysipelotrichia</taxon>
        <taxon>Erysipelotrichales</taxon>
        <taxon>Coprobacillaceae</taxon>
        <taxon>Faecalibacillus</taxon>
    </lineage>
</organism>
<feature type="transmembrane region" description="Helical" evidence="1">
    <location>
        <begin position="117"/>
        <end position="137"/>
    </location>
</feature>
<name>A0A2T3G1J8_9FIRM</name>
<dbReference type="InterPro" id="IPR036890">
    <property type="entry name" value="HATPase_C_sf"/>
</dbReference>
<protein>
    <submittedName>
        <fullName evidence="2">Uncharacterized protein</fullName>
    </submittedName>
</protein>
<dbReference type="Gene3D" id="3.30.565.10">
    <property type="entry name" value="Histidine kinase-like ATPase, C-terminal domain"/>
    <property type="match status" value="1"/>
</dbReference>
<evidence type="ECO:0000313" key="3">
    <source>
        <dbReference type="Proteomes" id="UP000241201"/>
    </source>
</evidence>